<organism evidence="1 2">
    <name type="scientific">Kibdelosporangium lantanae</name>
    <dbReference type="NCBI Taxonomy" id="1497396"/>
    <lineage>
        <taxon>Bacteria</taxon>
        <taxon>Bacillati</taxon>
        <taxon>Actinomycetota</taxon>
        <taxon>Actinomycetes</taxon>
        <taxon>Pseudonocardiales</taxon>
        <taxon>Pseudonocardiaceae</taxon>
        <taxon>Kibdelosporangium</taxon>
    </lineage>
</organism>
<name>A0ABW3MCI4_9PSEU</name>
<reference evidence="2" key="1">
    <citation type="journal article" date="2019" name="Int. J. Syst. Evol. Microbiol.">
        <title>The Global Catalogue of Microorganisms (GCM) 10K type strain sequencing project: providing services to taxonomists for standard genome sequencing and annotation.</title>
        <authorList>
            <consortium name="The Broad Institute Genomics Platform"/>
            <consortium name="The Broad Institute Genome Sequencing Center for Infectious Disease"/>
            <person name="Wu L."/>
            <person name="Ma J."/>
        </authorList>
    </citation>
    <scope>NUCLEOTIDE SEQUENCE [LARGE SCALE GENOMIC DNA]</scope>
    <source>
        <strain evidence="2">JCM 31486</strain>
    </source>
</reference>
<keyword evidence="2" id="KW-1185">Reference proteome</keyword>
<sequence>MNGQIISPMSPPGPYTIAGTIALDDTGFGDPDTPEALADLGGDFVGRALEAWGFTD</sequence>
<comment type="caution">
    <text evidence="1">The sequence shown here is derived from an EMBL/GenBank/DDBJ whole genome shotgun (WGS) entry which is preliminary data.</text>
</comment>
<evidence type="ECO:0000313" key="1">
    <source>
        <dbReference type="EMBL" id="MFD1047309.1"/>
    </source>
</evidence>
<dbReference type="Proteomes" id="UP001597045">
    <property type="component" value="Unassembled WGS sequence"/>
</dbReference>
<accession>A0ABW3MCI4</accession>
<dbReference type="EMBL" id="JBHTIS010001014">
    <property type="protein sequence ID" value="MFD1047309.1"/>
    <property type="molecule type" value="Genomic_DNA"/>
</dbReference>
<evidence type="ECO:0000313" key="2">
    <source>
        <dbReference type="Proteomes" id="UP001597045"/>
    </source>
</evidence>
<protein>
    <submittedName>
        <fullName evidence="1">Uncharacterized protein</fullName>
    </submittedName>
</protein>
<gene>
    <name evidence="1" type="ORF">ACFQ1S_18035</name>
</gene>
<proteinExistence type="predicted"/>